<feature type="domain" description="NR LBD" evidence="12">
    <location>
        <begin position="1"/>
        <end position="267"/>
    </location>
</feature>
<dbReference type="SMART" id="SM00399">
    <property type="entry name" value="ZnF_C4"/>
    <property type="match status" value="1"/>
</dbReference>
<dbReference type="GO" id="GO:0043565">
    <property type="term" value="F:sequence-specific DNA binding"/>
    <property type="evidence" value="ECO:0007669"/>
    <property type="project" value="InterPro"/>
</dbReference>
<dbReference type="InterPro" id="IPR035500">
    <property type="entry name" value="NHR-like_dom_sf"/>
</dbReference>
<dbReference type="InterPro" id="IPR050274">
    <property type="entry name" value="Nuclear_hormone_rcpt_NR2"/>
</dbReference>
<dbReference type="InterPro" id="IPR013088">
    <property type="entry name" value="Znf_NHR/GATA"/>
</dbReference>
<evidence type="ECO:0000256" key="5">
    <source>
        <dbReference type="ARBA" id="ARBA00023015"/>
    </source>
</evidence>
<dbReference type="SUPFAM" id="SSF48508">
    <property type="entry name" value="Nuclear receptor ligand-binding domain"/>
    <property type="match status" value="1"/>
</dbReference>
<keyword evidence="9" id="KW-0539">Nucleus</keyword>
<dbReference type="GO" id="GO:0008270">
    <property type="term" value="F:zinc ion binding"/>
    <property type="evidence" value="ECO:0007669"/>
    <property type="project" value="UniProtKB-KW"/>
</dbReference>
<keyword evidence="5" id="KW-0805">Transcription regulation</keyword>
<evidence type="ECO:0000256" key="1">
    <source>
        <dbReference type="ARBA" id="ARBA00005993"/>
    </source>
</evidence>
<dbReference type="Gene3D" id="3.30.50.10">
    <property type="entry name" value="Erythroid Transcription Factor GATA-1, subunit A"/>
    <property type="match status" value="1"/>
</dbReference>
<evidence type="ECO:0000256" key="6">
    <source>
        <dbReference type="ARBA" id="ARBA00023125"/>
    </source>
</evidence>
<dbReference type="InterPro" id="IPR000536">
    <property type="entry name" value="Nucl_hrmn_rcpt_lig-bd"/>
</dbReference>
<feature type="domain" description="Nuclear receptor" evidence="11">
    <location>
        <begin position="35"/>
        <end position="65"/>
    </location>
</feature>
<evidence type="ECO:0000256" key="8">
    <source>
        <dbReference type="ARBA" id="ARBA00023170"/>
    </source>
</evidence>
<dbReference type="AlphaFoldDB" id="A0A914R7P3"/>
<dbReference type="Pfam" id="PF00105">
    <property type="entry name" value="zf-C4"/>
    <property type="match status" value="1"/>
</dbReference>
<dbReference type="PRINTS" id="PR00047">
    <property type="entry name" value="STROIDFINGER"/>
</dbReference>
<protein>
    <submittedName>
        <fullName evidence="14">Uncharacterized protein</fullName>
    </submittedName>
</protein>
<dbReference type="PROSITE" id="PS51843">
    <property type="entry name" value="NR_LBD"/>
    <property type="match status" value="1"/>
</dbReference>
<evidence type="ECO:0000259" key="11">
    <source>
        <dbReference type="PROSITE" id="PS51030"/>
    </source>
</evidence>
<dbReference type="Proteomes" id="UP000887564">
    <property type="component" value="Unplaced"/>
</dbReference>
<evidence type="ECO:0000256" key="10">
    <source>
        <dbReference type="SAM" id="MobiDB-lite"/>
    </source>
</evidence>
<organism evidence="13 14">
    <name type="scientific">Parascaris equorum</name>
    <name type="common">Equine roundworm</name>
    <dbReference type="NCBI Taxonomy" id="6256"/>
    <lineage>
        <taxon>Eukaryota</taxon>
        <taxon>Metazoa</taxon>
        <taxon>Ecdysozoa</taxon>
        <taxon>Nematoda</taxon>
        <taxon>Chromadorea</taxon>
        <taxon>Rhabditida</taxon>
        <taxon>Spirurina</taxon>
        <taxon>Ascaridomorpha</taxon>
        <taxon>Ascaridoidea</taxon>
        <taxon>Ascarididae</taxon>
        <taxon>Parascaris</taxon>
    </lineage>
</organism>
<dbReference type="SUPFAM" id="SSF57716">
    <property type="entry name" value="Glucocorticoid receptor-like (DNA-binding domain)"/>
    <property type="match status" value="1"/>
</dbReference>
<feature type="region of interest" description="Disordered" evidence="10">
    <location>
        <begin position="1"/>
        <end position="21"/>
    </location>
</feature>
<dbReference type="GO" id="GO:0003700">
    <property type="term" value="F:DNA-binding transcription factor activity"/>
    <property type="evidence" value="ECO:0007669"/>
    <property type="project" value="InterPro"/>
</dbReference>
<proteinExistence type="inferred from homology"/>
<dbReference type="PROSITE" id="PS51030">
    <property type="entry name" value="NUCLEAR_REC_DBD_2"/>
    <property type="match status" value="1"/>
</dbReference>
<dbReference type="PRINTS" id="PR01282">
    <property type="entry name" value="COUPTNFACTOR"/>
</dbReference>
<keyword evidence="8" id="KW-0675">Receptor</keyword>
<keyword evidence="2" id="KW-0479">Metal-binding</keyword>
<dbReference type="PANTHER" id="PTHR24083">
    <property type="entry name" value="NUCLEAR HORMONE RECEPTOR"/>
    <property type="match status" value="1"/>
</dbReference>
<evidence type="ECO:0000313" key="14">
    <source>
        <dbReference type="WBParaSite" id="PEQ_0000228301-mRNA-1"/>
    </source>
</evidence>
<reference evidence="14" key="1">
    <citation type="submission" date="2022-11" db="UniProtKB">
        <authorList>
            <consortium name="WormBaseParasite"/>
        </authorList>
    </citation>
    <scope>IDENTIFICATION</scope>
</reference>
<evidence type="ECO:0000256" key="4">
    <source>
        <dbReference type="ARBA" id="ARBA00022833"/>
    </source>
</evidence>
<dbReference type="InterPro" id="IPR001628">
    <property type="entry name" value="Znf_hrmn_rcpt"/>
</dbReference>
<keyword evidence="4" id="KW-0862">Zinc</keyword>
<evidence type="ECO:0000256" key="9">
    <source>
        <dbReference type="ARBA" id="ARBA00023242"/>
    </source>
</evidence>
<keyword evidence="7" id="KW-0804">Transcription</keyword>
<evidence type="ECO:0000313" key="13">
    <source>
        <dbReference type="Proteomes" id="UP000887564"/>
    </source>
</evidence>
<keyword evidence="6" id="KW-0238">DNA-binding</keyword>
<evidence type="ECO:0000256" key="2">
    <source>
        <dbReference type="ARBA" id="ARBA00022723"/>
    </source>
</evidence>
<name>A0A914R7P3_PAREQ</name>
<dbReference type="SMART" id="SM00430">
    <property type="entry name" value="HOLI"/>
    <property type="match status" value="1"/>
</dbReference>
<keyword evidence="13" id="KW-1185">Reference proteome</keyword>
<dbReference type="Pfam" id="PF00104">
    <property type="entry name" value="Hormone_recep"/>
    <property type="match status" value="1"/>
</dbReference>
<sequence>KESPSPSGASSSDCGAASGGTAPSANVDNDKLLLGTECVVCGDKSSGKHYGQFSCEGCKSFFKSTFTAVQRGRIPPNSQHPYASTLLFGDNLLSMTQPSSTHFSNVVAHLVRAEPYPPTNCSSSIMGIENIYELGAKLLFSAVEWAKNIPFFGELIESDQGQVERLKSLHMDSAEFSSLKAVILFSADCCGLSDVMRVESIQEKVQSALEEYCRTQRQQQIGRFGRLLLRLPSLRTISSTMIEQLFFVKLVGETPIEFLLRDMLGAQSENVVKPFVWPYHIHS</sequence>
<evidence type="ECO:0000256" key="7">
    <source>
        <dbReference type="ARBA" id="ARBA00023163"/>
    </source>
</evidence>
<comment type="similarity">
    <text evidence="1">Belongs to the nuclear hormone receptor family.</text>
</comment>
<dbReference type="Gene3D" id="1.10.565.10">
    <property type="entry name" value="Retinoid X Receptor"/>
    <property type="match status" value="2"/>
</dbReference>
<accession>A0A914R7P3</accession>
<dbReference type="WBParaSite" id="PEQ_0000228301-mRNA-1">
    <property type="protein sequence ID" value="PEQ_0000228301-mRNA-1"/>
    <property type="gene ID" value="PEQ_0000228301"/>
</dbReference>
<evidence type="ECO:0000259" key="12">
    <source>
        <dbReference type="PROSITE" id="PS51843"/>
    </source>
</evidence>
<keyword evidence="3" id="KW-0863">Zinc-finger</keyword>
<evidence type="ECO:0000256" key="3">
    <source>
        <dbReference type="ARBA" id="ARBA00022771"/>
    </source>
</evidence>